<organism evidence="3 4">
    <name type="scientific">Vermiconidia calcicola</name>
    <dbReference type="NCBI Taxonomy" id="1690605"/>
    <lineage>
        <taxon>Eukaryota</taxon>
        <taxon>Fungi</taxon>
        <taxon>Dikarya</taxon>
        <taxon>Ascomycota</taxon>
        <taxon>Pezizomycotina</taxon>
        <taxon>Dothideomycetes</taxon>
        <taxon>Dothideomycetidae</taxon>
        <taxon>Mycosphaerellales</taxon>
        <taxon>Extremaceae</taxon>
        <taxon>Vermiconidia</taxon>
    </lineage>
</organism>
<dbReference type="SMART" id="SM01090">
    <property type="entry name" value="Copper-fist"/>
    <property type="match status" value="1"/>
</dbReference>
<evidence type="ECO:0000313" key="3">
    <source>
        <dbReference type="EMBL" id="KAK5540851.1"/>
    </source>
</evidence>
<feature type="region of interest" description="Disordered" evidence="1">
    <location>
        <begin position="61"/>
        <end position="81"/>
    </location>
</feature>
<proteinExistence type="predicted"/>
<feature type="region of interest" description="Disordered" evidence="1">
    <location>
        <begin position="1"/>
        <end position="35"/>
    </location>
</feature>
<reference evidence="3 4" key="1">
    <citation type="submission" date="2023-06" db="EMBL/GenBank/DDBJ databases">
        <title>Black Yeasts Isolated from many extreme environments.</title>
        <authorList>
            <person name="Coleine C."/>
            <person name="Stajich J.E."/>
            <person name="Selbmann L."/>
        </authorList>
    </citation>
    <scope>NUCLEOTIDE SEQUENCE [LARGE SCALE GENOMIC DNA]</scope>
    <source>
        <strain evidence="3 4">CCFEE 5887</strain>
    </source>
</reference>
<name>A0AAV9QFT3_9PEZI</name>
<dbReference type="GO" id="GO:0003677">
    <property type="term" value="F:DNA binding"/>
    <property type="evidence" value="ECO:0007669"/>
    <property type="project" value="InterPro"/>
</dbReference>
<dbReference type="SUPFAM" id="SSF57879">
    <property type="entry name" value="Zinc domain conserved in yeast copper-regulated transcription factors"/>
    <property type="match status" value="1"/>
</dbReference>
<gene>
    <name evidence="3" type="ORF">LTR25_002628</name>
</gene>
<dbReference type="PROSITE" id="PS50073">
    <property type="entry name" value="COPPER_FIST_2"/>
    <property type="match status" value="1"/>
</dbReference>
<dbReference type="Gene3D" id="3.90.430.10">
    <property type="entry name" value="Copper fist DNA-binding domain"/>
    <property type="match status" value="1"/>
</dbReference>
<dbReference type="InterPro" id="IPR036395">
    <property type="entry name" value="Cu_fist_DNA-bd_dom_sf"/>
</dbReference>
<dbReference type="SMART" id="SM00412">
    <property type="entry name" value="Cu_FIST"/>
    <property type="match status" value="1"/>
</dbReference>
<feature type="domain" description="Copper-fist" evidence="2">
    <location>
        <begin position="37"/>
        <end position="77"/>
    </location>
</feature>
<feature type="region of interest" description="Disordered" evidence="1">
    <location>
        <begin position="167"/>
        <end position="205"/>
    </location>
</feature>
<feature type="compositionally biased region" description="Polar residues" evidence="1">
    <location>
        <begin position="550"/>
        <end position="578"/>
    </location>
</feature>
<feature type="region of interest" description="Disordered" evidence="1">
    <location>
        <begin position="550"/>
        <end position="586"/>
    </location>
</feature>
<dbReference type="Proteomes" id="UP001345827">
    <property type="component" value="Unassembled WGS sequence"/>
</dbReference>
<dbReference type="AlphaFoldDB" id="A0AAV9QFT3"/>
<dbReference type="GO" id="GO:0003700">
    <property type="term" value="F:DNA-binding transcription factor activity"/>
    <property type="evidence" value="ECO:0007669"/>
    <property type="project" value="InterPro"/>
</dbReference>
<accession>A0AAV9QFT3</accession>
<evidence type="ECO:0000259" key="2">
    <source>
        <dbReference type="PROSITE" id="PS50073"/>
    </source>
</evidence>
<evidence type="ECO:0000256" key="1">
    <source>
        <dbReference type="SAM" id="MobiDB-lite"/>
    </source>
</evidence>
<dbReference type="GO" id="GO:0005634">
    <property type="term" value="C:nucleus"/>
    <property type="evidence" value="ECO:0007669"/>
    <property type="project" value="InterPro"/>
</dbReference>
<dbReference type="Pfam" id="PF00649">
    <property type="entry name" value="Copper-fist"/>
    <property type="match status" value="1"/>
</dbReference>
<comment type="caution">
    <text evidence="3">The sequence shown here is derived from an EMBL/GenBank/DDBJ whole genome shotgun (WGS) entry which is preliminary data.</text>
</comment>
<sequence>MQDPSGEKASSPPKTTRVEDGKIRKPRTTSKPEFTPIQQFNGKTYACESCKRGHRVNKCDHGRTRPISETNLPGRPSGGQKRGCHCPRNCACTTKTCKCQRDCSCTQEAFLIVRVDGPQIISREATSSPKPIWQDPDENKWTLKKIWADANGKEIDDQEYQERQRRLKEREVDVVSTPDIPKSSCCGSKKPKEEMQSPLPESVGGCRHRQNLEKQPEPDTLAPAAADMGTAAKESWKAACSCGSGCSCLYCPDHPNNATSINHAQQQVKILAEQALPEFDELMPVSFMPEANSTSCMGGRPTFFLSRTPNVSQQTMQQFFPDLADPNAIYLRYPISQHSWTNQPASSHCSQLPTPTAVMSTMTQDVNEQYVDPMNDMSGQPVDFDFLPNDPNGTWDFSGNQFGDASFSWTDLDASRGTDYNIGQATVASAMDGSIFPMPQSLMGPQMPAINVSMDNPMMSPTHLSGLSILDGTTFAGSSTPQFLPQNTFTTFDNPMTQGNFIHDPRFQQGVPQQGHFSGQGMNAIYHDTPAHSFGVPQPHTRIVRSHSYNNMPTWDQPNTLTTNDPMSSDFRTPSIATSPPIANHV</sequence>
<protein>
    <recommendedName>
        <fullName evidence="2">Copper-fist domain-containing protein</fullName>
    </recommendedName>
</protein>
<keyword evidence="4" id="KW-1185">Reference proteome</keyword>
<dbReference type="GO" id="GO:0005507">
    <property type="term" value="F:copper ion binding"/>
    <property type="evidence" value="ECO:0007669"/>
    <property type="project" value="InterPro"/>
</dbReference>
<dbReference type="EMBL" id="JAXLQG010000004">
    <property type="protein sequence ID" value="KAK5540851.1"/>
    <property type="molecule type" value="Genomic_DNA"/>
</dbReference>
<dbReference type="InterPro" id="IPR001083">
    <property type="entry name" value="Cu_fist_DNA-bd_dom"/>
</dbReference>
<evidence type="ECO:0000313" key="4">
    <source>
        <dbReference type="Proteomes" id="UP001345827"/>
    </source>
</evidence>